<keyword evidence="1" id="KW-0812">Transmembrane</keyword>
<dbReference type="Proteomes" id="UP000568050">
    <property type="component" value="Unassembled WGS sequence"/>
</dbReference>
<sequence>MTAQPPSAPRRPLERIAQFATGAVLGVLSAFVLIGMHRVSAEIGGVTVPWGLAFGALFQVVACVLVVAWFDAKLPLIILAAVFALLALMFSGPSPGGGILMPAEVNGEAQYSGWLIQLIGVLIPLIAAAGLWAVQIAALRRAHEHSARPTTAD</sequence>
<evidence type="ECO:0000313" key="3">
    <source>
        <dbReference type="Proteomes" id="UP000568050"/>
    </source>
</evidence>
<feature type="transmembrane region" description="Helical" evidence="1">
    <location>
        <begin position="16"/>
        <end position="36"/>
    </location>
</feature>
<organism evidence="2 3">
    <name type="scientific">Helcobacillus massiliensis</name>
    <dbReference type="NCBI Taxonomy" id="521392"/>
    <lineage>
        <taxon>Bacteria</taxon>
        <taxon>Bacillati</taxon>
        <taxon>Actinomycetota</taxon>
        <taxon>Actinomycetes</taxon>
        <taxon>Micrococcales</taxon>
        <taxon>Dermabacteraceae</taxon>
        <taxon>Helcobacillus</taxon>
    </lineage>
</organism>
<keyword evidence="1" id="KW-1133">Transmembrane helix</keyword>
<reference evidence="2 3" key="1">
    <citation type="submission" date="2020-08" db="EMBL/GenBank/DDBJ databases">
        <title>Sequencing the genomes of 1000 actinobacteria strains.</title>
        <authorList>
            <person name="Klenk H.-P."/>
        </authorList>
    </citation>
    <scope>NUCLEOTIDE SEQUENCE [LARGE SCALE GENOMIC DNA]</scope>
    <source>
        <strain evidence="2 3">DSM 23040</strain>
    </source>
</reference>
<feature type="transmembrane region" description="Helical" evidence="1">
    <location>
        <begin position="76"/>
        <end position="94"/>
    </location>
</feature>
<name>A0A839QT14_9MICO</name>
<feature type="transmembrane region" description="Helical" evidence="1">
    <location>
        <begin position="48"/>
        <end position="69"/>
    </location>
</feature>
<dbReference type="AlphaFoldDB" id="A0A839QT14"/>
<feature type="transmembrane region" description="Helical" evidence="1">
    <location>
        <begin position="114"/>
        <end position="139"/>
    </location>
</feature>
<dbReference type="EMBL" id="JACHWP010000001">
    <property type="protein sequence ID" value="MBB3022788.1"/>
    <property type="molecule type" value="Genomic_DNA"/>
</dbReference>
<gene>
    <name evidence="2" type="ORF">FHX50_001036</name>
</gene>
<evidence type="ECO:0000313" key="2">
    <source>
        <dbReference type="EMBL" id="MBB3022788.1"/>
    </source>
</evidence>
<keyword evidence="1" id="KW-0472">Membrane</keyword>
<dbReference type="RefSeq" id="WP_183375095.1">
    <property type="nucleotide sequence ID" value="NZ_CBCSFZ010000038.1"/>
</dbReference>
<accession>A0A839QT14</accession>
<protein>
    <submittedName>
        <fullName evidence="2">Uncharacterized protein</fullName>
    </submittedName>
</protein>
<comment type="caution">
    <text evidence="2">The sequence shown here is derived from an EMBL/GenBank/DDBJ whole genome shotgun (WGS) entry which is preliminary data.</text>
</comment>
<evidence type="ECO:0000256" key="1">
    <source>
        <dbReference type="SAM" id="Phobius"/>
    </source>
</evidence>
<proteinExistence type="predicted"/>
<keyword evidence="3" id="KW-1185">Reference proteome</keyword>